<keyword evidence="3" id="KW-1185">Reference proteome</keyword>
<evidence type="ECO:0000256" key="1">
    <source>
        <dbReference type="SAM" id="SignalP"/>
    </source>
</evidence>
<dbReference type="Proteomes" id="UP000321595">
    <property type="component" value="Chromosome"/>
</dbReference>
<dbReference type="AlphaFoldDB" id="A0A5B8XLG8"/>
<dbReference type="RefSeq" id="WP_146956925.1">
    <property type="nucleotide sequence ID" value="NZ_CP042467.1"/>
</dbReference>
<feature type="chain" id="PRO_5022768367" description="IPT/TIG domain-containing protein" evidence="1">
    <location>
        <begin position="22"/>
        <end position="644"/>
    </location>
</feature>
<dbReference type="SUPFAM" id="SSF55486">
    <property type="entry name" value="Metalloproteases ('zincins'), catalytic domain"/>
    <property type="match status" value="1"/>
</dbReference>
<reference evidence="2 3" key="1">
    <citation type="submission" date="2019-08" db="EMBL/GenBank/DDBJ databases">
        <authorList>
            <person name="Liang Q."/>
        </authorList>
    </citation>
    <scope>NUCLEOTIDE SEQUENCE [LARGE SCALE GENOMIC DNA]</scope>
    <source>
        <strain evidence="2 3">V1718</strain>
    </source>
</reference>
<dbReference type="EMBL" id="CP042467">
    <property type="protein sequence ID" value="QED25927.1"/>
    <property type="molecule type" value="Genomic_DNA"/>
</dbReference>
<protein>
    <recommendedName>
        <fullName evidence="4">IPT/TIG domain-containing protein</fullName>
    </recommendedName>
</protein>
<dbReference type="KEGG" id="bbae:FRD01_01350"/>
<sequence length="644" mass="70065">MKSYLFPLLIWLALCVGCASGDLEEGPEREPQEFVALLNQTDVLPSSILSFEILNSSRRESSGARVRLGGILDGGERFEATYFVPVDRVGSAGNLKVSLDVNEGLFAEISGGEDRRFTGSIEIELDDPIGLLGIAYVEDIRLDFRNDATPKNVELPSNLSGFPDQEVVIRGDGFLRPEEGTTYALVTQGRMTYPDASSRVITNARVALEWNGARDEAILRLSPALFGVRVGQFEGELAFESVLRTGQKFSGTLIPDTRIAIDRSRIESLEPRSASRGQKVTIRGRGFVVPNDALGYGMYLTYDGTFTPSNPNIPPLVYSGNSAIIRVPFEVSDESTILQDVWYEISQNNQITGLGATPGVFEGTITPTLFDASSEQAGQSWRGSFEVTSTKQIIYLKYLPGFTRALQNYGLANVEHALKEAILEGVSRDYEDIHVEVRDTIPQDFIEFTTVEIGGPDPSGLLNFGYDNSFNQGGKDTGNLFLGDYLGGVNRHSQDAGFLPYGGVFIESFVIFSPTLFPDNFGTSPEFDRVMGKVMPSLGGQPAGPDDLSGDRAEEVGAAVSLLANLTAHTAVHEVGHALGLAHFPPSVEGHEKKFHNDPPGEGWIMNSGADRPFDVRAQLPGAPTSRFSPRNLDYLKSILAMPE</sequence>
<proteinExistence type="predicted"/>
<name>A0A5B8XLG8_9DELT</name>
<evidence type="ECO:0000313" key="3">
    <source>
        <dbReference type="Proteomes" id="UP000321595"/>
    </source>
</evidence>
<keyword evidence="1" id="KW-0732">Signal</keyword>
<accession>A0A5B8XLG8</accession>
<gene>
    <name evidence="2" type="ORF">FRD01_01350</name>
</gene>
<evidence type="ECO:0000313" key="2">
    <source>
        <dbReference type="EMBL" id="QED25927.1"/>
    </source>
</evidence>
<evidence type="ECO:0008006" key="4">
    <source>
        <dbReference type="Google" id="ProtNLM"/>
    </source>
</evidence>
<feature type="signal peptide" evidence="1">
    <location>
        <begin position="1"/>
        <end position="21"/>
    </location>
</feature>
<dbReference type="OrthoDB" id="5497724at2"/>
<organism evidence="2 3">
    <name type="scientific">Microvenator marinus</name>
    <dbReference type="NCBI Taxonomy" id="2600177"/>
    <lineage>
        <taxon>Bacteria</taxon>
        <taxon>Deltaproteobacteria</taxon>
        <taxon>Bradymonadales</taxon>
        <taxon>Microvenatoraceae</taxon>
        <taxon>Microvenator</taxon>
    </lineage>
</organism>